<comment type="function">
    <text evidence="4">Required for high-level post-exponential phase expression of a series of secreted proteins.</text>
</comment>
<sequence length="255" mass="29601">MNKMRTYKIAICEDDENQNAHLAEMIQKSCTVLSDENSRYEITDKFYSYDDAIKALSSNCADIYFLDIQLSDNPDDANGIELANFIRNQQENAQIIFMTTHDELALLTFERQIEALDYIIKNDNEEKIQAKISRDLEKASTKITEFSQSQADLFTYQVGNGFYRININDIYYISTTPFPHRLKIVANNEVGEFTGDIKNVQDEVPKFIKVSQSYLVNMENIARVDLKKRLIIFPSGEEIQFAFSAKRKIKQYFEK</sequence>
<dbReference type="Pfam" id="PF00072">
    <property type="entry name" value="Response_reg"/>
    <property type="match status" value="1"/>
</dbReference>
<keyword evidence="3" id="KW-0010">Activator</keyword>
<feature type="domain" description="HTH LytTR-type" evidence="7">
    <location>
        <begin position="154"/>
        <end position="255"/>
    </location>
</feature>
<evidence type="ECO:0000313" key="8">
    <source>
        <dbReference type="EMBL" id="CCI81138.1"/>
    </source>
</evidence>
<evidence type="ECO:0000313" key="9">
    <source>
        <dbReference type="Proteomes" id="UP000009320"/>
    </source>
</evidence>
<keyword evidence="2" id="KW-0902">Two-component regulatory system</keyword>
<keyword evidence="5" id="KW-0597">Phosphoprotein</keyword>
<dbReference type="AlphaFoldDB" id="I7IVB2"/>
<dbReference type="InterPro" id="IPR001789">
    <property type="entry name" value="Sig_transdc_resp-reg_receiver"/>
</dbReference>
<feature type="domain" description="Response regulatory" evidence="6">
    <location>
        <begin position="8"/>
        <end position="136"/>
    </location>
</feature>
<dbReference type="InterPro" id="IPR046947">
    <property type="entry name" value="LytR-like"/>
</dbReference>
<dbReference type="EMBL" id="CAKE01000002">
    <property type="protein sequence ID" value="CCI81138.1"/>
    <property type="molecule type" value="Genomic_DNA"/>
</dbReference>
<dbReference type="STRING" id="1423758.FC41_GL001427"/>
<dbReference type="GO" id="GO:0000156">
    <property type="term" value="F:phosphorelay response regulator activity"/>
    <property type="evidence" value="ECO:0007669"/>
    <property type="project" value="InterPro"/>
</dbReference>
<dbReference type="PROSITE" id="PS50930">
    <property type="entry name" value="HTH_LYTTR"/>
    <property type="match status" value="1"/>
</dbReference>
<dbReference type="PANTHER" id="PTHR37299">
    <property type="entry name" value="TRANSCRIPTIONAL REGULATOR-RELATED"/>
    <property type="match status" value="1"/>
</dbReference>
<dbReference type="SUPFAM" id="SSF52172">
    <property type="entry name" value="CheY-like"/>
    <property type="match status" value="1"/>
</dbReference>
<keyword evidence="9" id="KW-1185">Reference proteome</keyword>
<evidence type="ECO:0000256" key="4">
    <source>
        <dbReference type="ARBA" id="ARBA00037164"/>
    </source>
</evidence>
<dbReference type="InterPro" id="IPR011006">
    <property type="entry name" value="CheY-like_superfamily"/>
</dbReference>
<dbReference type="SMART" id="SM00448">
    <property type="entry name" value="REC"/>
    <property type="match status" value="1"/>
</dbReference>
<evidence type="ECO:0000256" key="3">
    <source>
        <dbReference type="ARBA" id="ARBA00023159"/>
    </source>
</evidence>
<keyword evidence="1" id="KW-0963">Cytoplasm</keyword>
<gene>
    <name evidence="8" type="ORF">BN55_06160</name>
</gene>
<name>I7IVB2_9LACO</name>
<dbReference type="GO" id="GO:0003677">
    <property type="term" value="F:DNA binding"/>
    <property type="evidence" value="ECO:0007669"/>
    <property type="project" value="InterPro"/>
</dbReference>
<dbReference type="PATRIC" id="fig|1423758.3.peg.1443"/>
<dbReference type="PROSITE" id="PS50110">
    <property type="entry name" value="RESPONSE_REGULATORY"/>
    <property type="match status" value="1"/>
</dbReference>
<proteinExistence type="predicted"/>
<accession>I7IVB2</accession>
<evidence type="ECO:0000259" key="6">
    <source>
        <dbReference type="PROSITE" id="PS50110"/>
    </source>
</evidence>
<dbReference type="SMART" id="SM00850">
    <property type="entry name" value="LytTR"/>
    <property type="match status" value="1"/>
</dbReference>
<dbReference type="Proteomes" id="UP000009320">
    <property type="component" value="Unassembled WGS sequence"/>
</dbReference>
<feature type="modified residue" description="4-aspartylphosphate" evidence="5">
    <location>
        <position position="67"/>
    </location>
</feature>
<evidence type="ECO:0000256" key="5">
    <source>
        <dbReference type="PROSITE-ProRule" id="PRU00169"/>
    </source>
</evidence>
<dbReference type="eggNOG" id="COG3279">
    <property type="taxonomic scope" value="Bacteria"/>
</dbReference>
<dbReference type="Gene3D" id="2.40.50.1020">
    <property type="entry name" value="LytTr DNA-binding domain"/>
    <property type="match status" value="1"/>
</dbReference>
<evidence type="ECO:0000259" key="7">
    <source>
        <dbReference type="PROSITE" id="PS50930"/>
    </source>
</evidence>
<comment type="caution">
    <text evidence="8">The sequence shown here is derived from an EMBL/GenBank/DDBJ whole genome shotgun (WGS) entry which is preliminary data.</text>
</comment>
<dbReference type="Pfam" id="PF04397">
    <property type="entry name" value="LytTR"/>
    <property type="match status" value="1"/>
</dbReference>
<dbReference type="Gene3D" id="3.40.50.2300">
    <property type="match status" value="1"/>
</dbReference>
<organism evidence="8 9">
    <name type="scientific">Lactobacillus hominis DSM 23910 = CRBIP 24.179</name>
    <dbReference type="NCBI Taxonomy" id="1423758"/>
    <lineage>
        <taxon>Bacteria</taxon>
        <taxon>Bacillati</taxon>
        <taxon>Bacillota</taxon>
        <taxon>Bacilli</taxon>
        <taxon>Lactobacillales</taxon>
        <taxon>Lactobacillaceae</taxon>
        <taxon>Lactobacillus</taxon>
    </lineage>
</organism>
<dbReference type="InterPro" id="IPR007492">
    <property type="entry name" value="LytTR_DNA-bd_dom"/>
</dbReference>
<dbReference type="PANTHER" id="PTHR37299:SF3">
    <property type="entry name" value="STAGE 0 SPORULATION PROTEIN A HOMOLOG"/>
    <property type="match status" value="1"/>
</dbReference>
<protein>
    <submittedName>
        <fullName evidence="8">Salivaricin response regulator</fullName>
    </submittedName>
</protein>
<evidence type="ECO:0000256" key="1">
    <source>
        <dbReference type="ARBA" id="ARBA00022490"/>
    </source>
</evidence>
<reference evidence="8 9" key="1">
    <citation type="submission" date="2012-06" db="EMBL/GenBank/DDBJ databases">
        <title>Draft Genome Sequence of Lactobacillus hominis Strain CRBIP 24.179T, isolated from human intestine.</title>
        <authorList>
            <person name="Cousin S."/>
            <person name="Ma L."/>
            <person name="Bizet C."/>
            <person name="Loux V."/>
            <person name="Bouchier C."/>
            <person name="Clermont D."/>
            <person name="Creno S."/>
        </authorList>
    </citation>
    <scope>NUCLEOTIDE SEQUENCE [LARGE SCALE GENOMIC DNA]</scope>
    <source>
        <strain evidence="9">CRBIP 24.179T</strain>
    </source>
</reference>
<evidence type="ECO:0000256" key="2">
    <source>
        <dbReference type="ARBA" id="ARBA00023012"/>
    </source>
</evidence>